<keyword evidence="1" id="KW-0645">Protease</keyword>
<keyword evidence="2" id="KW-0479">Metal-binding</keyword>
<accession>A0A2D0AAF5</accession>
<dbReference type="Gene3D" id="3.40.140.10">
    <property type="entry name" value="Cytidine Deaminase, domain 2"/>
    <property type="match status" value="1"/>
</dbReference>
<evidence type="ECO:0000313" key="8">
    <source>
        <dbReference type="Proteomes" id="UP000197269"/>
    </source>
</evidence>
<organism evidence="7 8">
    <name type="scientific">Rhizobium esperanzae</name>
    <dbReference type="NCBI Taxonomy" id="1967781"/>
    <lineage>
        <taxon>Bacteria</taxon>
        <taxon>Pseudomonadati</taxon>
        <taxon>Pseudomonadota</taxon>
        <taxon>Alphaproteobacteria</taxon>
        <taxon>Hyphomicrobiales</taxon>
        <taxon>Rhizobiaceae</taxon>
        <taxon>Rhizobium/Agrobacterium group</taxon>
        <taxon>Rhizobium</taxon>
    </lineage>
</organism>
<name>A0A2D0AAF5_9HYPH</name>
<protein>
    <recommendedName>
        <fullName evidence="6">JAB domain-containing protein</fullName>
    </recommendedName>
</protein>
<dbReference type="GO" id="GO:0008237">
    <property type="term" value="F:metallopeptidase activity"/>
    <property type="evidence" value="ECO:0007669"/>
    <property type="project" value="UniProtKB-KW"/>
</dbReference>
<evidence type="ECO:0000256" key="2">
    <source>
        <dbReference type="ARBA" id="ARBA00022723"/>
    </source>
</evidence>
<dbReference type="Proteomes" id="UP000197269">
    <property type="component" value="Unassembled WGS sequence"/>
</dbReference>
<evidence type="ECO:0000256" key="5">
    <source>
        <dbReference type="ARBA" id="ARBA00023049"/>
    </source>
</evidence>
<keyword evidence="3" id="KW-0378">Hydrolase</keyword>
<dbReference type="Pfam" id="PF14464">
    <property type="entry name" value="Prok-JAB"/>
    <property type="match status" value="1"/>
</dbReference>
<evidence type="ECO:0000256" key="1">
    <source>
        <dbReference type="ARBA" id="ARBA00022670"/>
    </source>
</evidence>
<gene>
    <name evidence="7" type="ORF">B5E41_26525</name>
</gene>
<evidence type="ECO:0000256" key="3">
    <source>
        <dbReference type="ARBA" id="ARBA00022801"/>
    </source>
</evidence>
<keyword evidence="5" id="KW-0482">Metalloprotease</keyword>
<keyword evidence="4" id="KW-0862">Zinc</keyword>
<evidence type="ECO:0000313" key="7">
    <source>
        <dbReference type="EMBL" id="OWO91551.1"/>
    </source>
</evidence>
<dbReference type="AlphaFoldDB" id="A0A2D0AAF5"/>
<evidence type="ECO:0000256" key="4">
    <source>
        <dbReference type="ARBA" id="ARBA00022833"/>
    </source>
</evidence>
<dbReference type="EMBL" id="MXPU01000023">
    <property type="protein sequence ID" value="OWO91551.1"/>
    <property type="molecule type" value="Genomic_DNA"/>
</dbReference>
<comment type="caution">
    <text evidence="7">The sequence shown here is derived from an EMBL/GenBank/DDBJ whole genome shotgun (WGS) entry which is preliminary data.</text>
</comment>
<evidence type="ECO:0000259" key="6">
    <source>
        <dbReference type="Pfam" id="PF14464"/>
    </source>
</evidence>
<dbReference type="SUPFAM" id="SSF102712">
    <property type="entry name" value="JAB1/MPN domain"/>
    <property type="match status" value="1"/>
</dbReference>
<dbReference type="GO" id="GO:0006508">
    <property type="term" value="P:proteolysis"/>
    <property type="evidence" value="ECO:0007669"/>
    <property type="project" value="UniProtKB-KW"/>
</dbReference>
<dbReference type="GO" id="GO:0046872">
    <property type="term" value="F:metal ion binding"/>
    <property type="evidence" value="ECO:0007669"/>
    <property type="project" value="UniProtKB-KW"/>
</dbReference>
<dbReference type="RefSeq" id="WP_088396729.1">
    <property type="nucleotide sequence ID" value="NZ_MXPU01000023.1"/>
</dbReference>
<reference evidence="7 8" key="1">
    <citation type="submission" date="2017-03" db="EMBL/GenBank/DDBJ databases">
        <title>Genome of strain Rhizobium sp. CNPSo 668.</title>
        <authorList>
            <person name="Ribeiro R."/>
        </authorList>
    </citation>
    <scope>NUCLEOTIDE SEQUENCE [LARGE SCALE GENOMIC DNA]</scope>
    <source>
        <strain evidence="7 8">CNPSo 668</strain>
    </source>
</reference>
<sequence>MQDEYLLRRAPAPSPYVPSRLVLKLPPTAIAATCEMLQRAGRREACVFWYGDRDGDVAMVRSARAPRQQSTPGNYHVEADAMREMVHDLPDGWKPLAQIHSHPGANTEHSRYDDAMISSRRILSLVFPAYGMQTAPWPQGIGVHEWQNDYWHMLAPRQVQDRLVMMPGPALDKRDFR</sequence>
<dbReference type="InterPro" id="IPR028090">
    <property type="entry name" value="JAB_dom_prok"/>
</dbReference>
<proteinExistence type="predicted"/>
<feature type="domain" description="JAB" evidence="6">
    <location>
        <begin position="32"/>
        <end position="119"/>
    </location>
</feature>